<gene>
    <name evidence="1" type="ORF">EPUL_005114</name>
</gene>
<accession>A0A2S4PJR1</accession>
<evidence type="ECO:0000313" key="2">
    <source>
        <dbReference type="Proteomes" id="UP000237438"/>
    </source>
</evidence>
<comment type="caution">
    <text evidence="1">The sequence shown here is derived from an EMBL/GenBank/DDBJ whole genome shotgun (WGS) entry which is preliminary data.</text>
</comment>
<dbReference type="Proteomes" id="UP000237438">
    <property type="component" value="Unassembled WGS sequence"/>
</dbReference>
<dbReference type="GO" id="GO:0008270">
    <property type="term" value="F:zinc ion binding"/>
    <property type="evidence" value="ECO:0007669"/>
    <property type="project" value="InterPro"/>
</dbReference>
<reference evidence="1 2" key="1">
    <citation type="submission" date="2017-10" db="EMBL/GenBank/DDBJ databases">
        <title>Development of genomic resources for the powdery mildew, Erysiphe pulchra.</title>
        <authorList>
            <person name="Wadl P.A."/>
            <person name="Mack B.M."/>
            <person name="Moore G."/>
            <person name="Beltz S.B."/>
        </authorList>
    </citation>
    <scope>NUCLEOTIDE SEQUENCE [LARGE SCALE GENOMIC DNA]</scope>
    <source>
        <strain evidence="1">Cflorida</strain>
    </source>
</reference>
<evidence type="ECO:0008006" key="3">
    <source>
        <dbReference type="Google" id="ProtNLM"/>
    </source>
</evidence>
<keyword evidence="2" id="KW-1185">Reference proteome</keyword>
<evidence type="ECO:0000313" key="1">
    <source>
        <dbReference type="EMBL" id="POS82227.1"/>
    </source>
</evidence>
<sequence length="267" mass="29903">MKKKPSPEASQDLAILGITLATADNLADSIEESYKKTAVWKLSERLQNIAAMSPIPKLKTTNWRHWHEYVQTLLSLSQTSAVFQKINRQIESLNYGQSGGHQNCEKQRHISNLLPEFQKRLHELREHTTISSDVKIQAKNLPHYHTNTKRPDLESRKNLTLEQTLSECSSGTSADKPSSKNKNKSVIKCSFCNNLGHSIDECRKKLKSEEDKNKNSSGSKILSVNKPTDTSCYQLDTAADLHVCGNKDDFSSYFKSSQLIGVAGGVK</sequence>
<protein>
    <recommendedName>
        <fullName evidence="3">CCHC-type domain-containing protein</fullName>
    </recommendedName>
</protein>
<dbReference type="SUPFAM" id="SSF57756">
    <property type="entry name" value="Retrovirus zinc finger-like domains"/>
    <property type="match status" value="1"/>
</dbReference>
<dbReference type="GO" id="GO:0003676">
    <property type="term" value="F:nucleic acid binding"/>
    <property type="evidence" value="ECO:0007669"/>
    <property type="project" value="InterPro"/>
</dbReference>
<dbReference type="AlphaFoldDB" id="A0A2S4PJR1"/>
<dbReference type="InterPro" id="IPR036875">
    <property type="entry name" value="Znf_CCHC_sf"/>
</dbReference>
<dbReference type="OrthoDB" id="8057069at2759"/>
<proteinExistence type="predicted"/>
<name>A0A2S4PJR1_9PEZI</name>
<organism evidence="1 2">
    <name type="scientific">Erysiphe pulchra</name>
    <dbReference type="NCBI Taxonomy" id="225359"/>
    <lineage>
        <taxon>Eukaryota</taxon>
        <taxon>Fungi</taxon>
        <taxon>Dikarya</taxon>
        <taxon>Ascomycota</taxon>
        <taxon>Pezizomycotina</taxon>
        <taxon>Leotiomycetes</taxon>
        <taxon>Erysiphales</taxon>
        <taxon>Erysiphaceae</taxon>
        <taxon>Erysiphe</taxon>
    </lineage>
</organism>
<dbReference type="EMBL" id="PEDP01003586">
    <property type="protein sequence ID" value="POS82227.1"/>
    <property type="molecule type" value="Genomic_DNA"/>
</dbReference>
<dbReference type="STRING" id="225359.A0A2S4PJR1"/>